<dbReference type="Gene3D" id="1.10.20.10">
    <property type="entry name" value="Histone, subunit A"/>
    <property type="match status" value="1"/>
</dbReference>
<feature type="compositionally biased region" description="Basic and acidic residues" evidence="1">
    <location>
        <begin position="294"/>
        <end position="312"/>
    </location>
</feature>
<evidence type="ECO:0000313" key="2">
    <source>
        <dbReference type="EMBL" id="KIM21764.1"/>
    </source>
</evidence>
<dbReference type="OrthoDB" id="3190419at2759"/>
<dbReference type="STRING" id="933852.A0A0C3ANX9"/>
<reference evidence="2 3" key="1">
    <citation type="submission" date="2014-04" db="EMBL/GenBank/DDBJ databases">
        <authorList>
            <consortium name="DOE Joint Genome Institute"/>
            <person name="Kuo A."/>
            <person name="Zuccaro A."/>
            <person name="Kohler A."/>
            <person name="Nagy L.G."/>
            <person name="Floudas D."/>
            <person name="Copeland A."/>
            <person name="Barry K.W."/>
            <person name="Cichocki N."/>
            <person name="Veneault-Fourrey C."/>
            <person name="LaButti K."/>
            <person name="Lindquist E.A."/>
            <person name="Lipzen A."/>
            <person name="Lundell T."/>
            <person name="Morin E."/>
            <person name="Murat C."/>
            <person name="Sun H."/>
            <person name="Tunlid A."/>
            <person name="Henrissat B."/>
            <person name="Grigoriev I.V."/>
            <person name="Hibbett D.S."/>
            <person name="Martin F."/>
            <person name="Nordberg H.P."/>
            <person name="Cantor M.N."/>
            <person name="Hua S.X."/>
        </authorList>
    </citation>
    <scope>NUCLEOTIDE SEQUENCE [LARGE SCALE GENOMIC DNA]</scope>
    <source>
        <strain evidence="2 3">MAFF 305830</strain>
    </source>
</reference>
<organism evidence="2 3">
    <name type="scientific">Serendipita vermifera MAFF 305830</name>
    <dbReference type="NCBI Taxonomy" id="933852"/>
    <lineage>
        <taxon>Eukaryota</taxon>
        <taxon>Fungi</taxon>
        <taxon>Dikarya</taxon>
        <taxon>Basidiomycota</taxon>
        <taxon>Agaricomycotina</taxon>
        <taxon>Agaricomycetes</taxon>
        <taxon>Sebacinales</taxon>
        <taxon>Serendipitaceae</taxon>
        <taxon>Serendipita</taxon>
    </lineage>
</organism>
<dbReference type="GO" id="GO:0046982">
    <property type="term" value="F:protein heterodimerization activity"/>
    <property type="evidence" value="ECO:0007669"/>
    <property type="project" value="InterPro"/>
</dbReference>
<reference evidence="3" key="2">
    <citation type="submission" date="2015-01" db="EMBL/GenBank/DDBJ databases">
        <title>Evolutionary Origins and Diversification of the Mycorrhizal Mutualists.</title>
        <authorList>
            <consortium name="DOE Joint Genome Institute"/>
            <consortium name="Mycorrhizal Genomics Consortium"/>
            <person name="Kohler A."/>
            <person name="Kuo A."/>
            <person name="Nagy L.G."/>
            <person name="Floudas D."/>
            <person name="Copeland A."/>
            <person name="Barry K.W."/>
            <person name="Cichocki N."/>
            <person name="Veneault-Fourrey C."/>
            <person name="LaButti K."/>
            <person name="Lindquist E.A."/>
            <person name="Lipzen A."/>
            <person name="Lundell T."/>
            <person name="Morin E."/>
            <person name="Murat C."/>
            <person name="Riley R."/>
            <person name="Ohm R."/>
            <person name="Sun H."/>
            <person name="Tunlid A."/>
            <person name="Henrissat B."/>
            <person name="Grigoriev I.V."/>
            <person name="Hibbett D.S."/>
            <person name="Martin F."/>
        </authorList>
    </citation>
    <scope>NUCLEOTIDE SEQUENCE [LARGE SCALE GENOMIC DNA]</scope>
    <source>
        <strain evidence="3">MAFF 305830</strain>
    </source>
</reference>
<accession>A0A0C3ANX9</accession>
<dbReference type="Proteomes" id="UP000054097">
    <property type="component" value="Unassembled WGS sequence"/>
</dbReference>
<gene>
    <name evidence="2" type="ORF">M408DRAFT_333254</name>
</gene>
<feature type="compositionally biased region" description="Basic and acidic residues" evidence="1">
    <location>
        <begin position="182"/>
        <end position="191"/>
    </location>
</feature>
<feature type="compositionally biased region" description="Polar residues" evidence="1">
    <location>
        <begin position="273"/>
        <end position="285"/>
    </location>
</feature>
<proteinExistence type="predicted"/>
<dbReference type="AlphaFoldDB" id="A0A0C3ANX9"/>
<feature type="compositionally biased region" description="Acidic residues" evidence="1">
    <location>
        <begin position="237"/>
        <end position="246"/>
    </location>
</feature>
<name>A0A0C3ANX9_SERVB</name>
<feature type="compositionally biased region" description="Low complexity" evidence="1">
    <location>
        <begin position="643"/>
        <end position="686"/>
    </location>
</feature>
<dbReference type="EMBL" id="KN824372">
    <property type="protein sequence ID" value="KIM21764.1"/>
    <property type="molecule type" value="Genomic_DNA"/>
</dbReference>
<dbReference type="InterPro" id="IPR018465">
    <property type="entry name" value="Scm3/HJURP"/>
</dbReference>
<feature type="region of interest" description="Disordered" evidence="1">
    <location>
        <begin position="496"/>
        <end position="539"/>
    </location>
</feature>
<evidence type="ECO:0000313" key="3">
    <source>
        <dbReference type="Proteomes" id="UP000054097"/>
    </source>
</evidence>
<protein>
    <submittedName>
        <fullName evidence="2">Uncharacterized protein</fullName>
    </submittedName>
</protein>
<sequence>MSSSVASTTSAARPSIKRVRYLTDDSSYSSFSATASIRREAEEQAARELALERQASRQRVLSAWDSLEQRYSRALDDDDIVDLETLTLVQDAGTLRQIADAPFGSLAAQDDVASDNDEEEDELGNWDDERFSAQHAWNRLQTGPASKPRTEEDDEDLRSFLRAEKARKRERGELDEEDSEEEYSHTERGQADEESDFVVVKNGEASEEEEESTSEFRPTPSQERETTSASGSGHEDTQEESEDELDAITPIKKSRPDQRHQTQQNEESDNDEATQATSDNVATTSSEDEIAVSDVEKERRYRERLRTEEPHGRGRFSSVKPNSPGDSHGREIVRSRNTQLTTPPRSKSFSTPSDTIYQNSSPRQKTPAIRATTKRTFVRSDAVARVTSPAKQVPKPPPPSGSALGKRKRRESPLLTPSSDDLSPRGHHGRPAYPSASPRWEEFHPKEEQRRYSHVRTDSSSHTEPPVSIDDYEDGYAENGYEDDNYESLDEVDSLSLWRGTPPPVHYQPGQRTRTVQDRGSPRRSMVPTSSSVSRAESIAPSDLSQLVFHLKKVNDWVKTHRIDDLPFDEAFPLPSVTPQRSQSRRPTWPSAPLQEERAVQTPPNRNRFASSRSGATGGSSVRSNRTYSSMGPPPTPSRLFETGSSTGSTHTTPNRSPIKSSPTKPSSSGSRLYRPLPARSSSSARQTPAQESPRRQVYRLATDANNERYVVRQEASPTKRRLIEPPKREDSFRPLSTGGTSRSDARVASSSRRY</sequence>
<dbReference type="Pfam" id="PF10384">
    <property type="entry name" value="Scm3"/>
    <property type="match status" value="1"/>
</dbReference>
<dbReference type="GO" id="GO:0042393">
    <property type="term" value="F:histone binding"/>
    <property type="evidence" value="ECO:0007669"/>
    <property type="project" value="InterPro"/>
</dbReference>
<feature type="region of interest" description="Disordered" evidence="1">
    <location>
        <begin position="102"/>
        <end position="483"/>
    </location>
</feature>
<feature type="region of interest" description="Disordered" evidence="1">
    <location>
        <begin position="568"/>
        <end position="755"/>
    </location>
</feature>
<keyword evidence="3" id="KW-1185">Reference proteome</keyword>
<dbReference type="GO" id="GO:0005634">
    <property type="term" value="C:nucleus"/>
    <property type="evidence" value="ECO:0007669"/>
    <property type="project" value="InterPro"/>
</dbReference>
<feature type="compositionally biased region" description="Basic and acidic residues" evidence="1">
    <location>
        <begin position="439"/>
        <end position="461"/>
    </location>
</feature>
<feature type="compositionally biased region" description="Acidic residues" evidence="1">
    <location>
        <begin position="470"/>
        <end position="483"/>
    </location>
</feature>
<feature type="compositionally biased region" description="Polar residues" evidence="1">
    <location>
        <begin position="335"/>
        <end position="364"/>
    </location>
</feature>
<dbReference type="HOGENOM" id="CLU_412258_0_0_1"/>
<feature type="compositionally biased region" description="Low complexity" evidence="1">
    <location>
        <begin position="610"/>
        <end position="624"/>
    </location>
</feature>
<feature type="compositionally biased region" description="Polar residues" evidence="1">
    <location>
        <begin position="577"/>
        <end position="586"/>
    </location>
</feature>
<dbReference type="InterPro" id="IPR009072">
    <property type="entry name" value="Histone-fold"/>
</dbReference>
<feature type="compositionally biased region" description="Acidic residues" evidence="1">
    <location>
        <begin position="112"/>
        <end position="126"/>
    </location>
</feature>
<feature type="compositionally biased region" description="Basic and acidic residues" evidence="1">
    <location>
        <begin position="722"/>
        <end position="733"/>
    </location>
</feature>
<evidence type="ECO:0000256" key="1">
    <source>
        <dbReference type="SAM" id="MobiDB-lite"/>
    </source>
</evidence>